<protein>
    <submittedName>
        <fullName evidence="1">Uncharacterized protein</fullName>
    </submittedName>
</protein>
<evidence type="ECO:0000313" key="1">
    <source>
        <dbReference type="EMBL" id="MBB2155023.1"/>
    </source>
</evidence>
<comment type="caution">
    <text evidence="1">The sequence shown here is derived from an EMBL/GenBank/DDBJ whole genome shotgun (WGS) entry which is preliminary data.</text>
</comment>
<organism evidence="1 2">
    <name type="scientific">Gluconacetobacter diazotrophicus</name>
    <name type="common">Acetobacter diazotrophicus</name>
    <dbReference type="NCBI Taxonomy" id="33996"/>
    <lineage>
        <taxon>Bacteria</taxon>
        <taxon>Pseudomonadati</taxon>
        <taxon>Pseudomonadota</taxon>
        <taxon>Alphaproteobacteria</taxon>
        <taxon>Acetobacterales</taxon>
        <taxon>Acetobacteraceae</taxon>
        <taxon>Gluconacetobacter</taxon>
    </lineage>
</organism>
<sequence>MLLEQIARAGFNVKRMIHPAPPLRVFTVASAAQIRAVLAALRAGGGEDAASWALLSPPDAGCFMGPAWWRALLAETGAGLPAYLDCGASAGRAVEALGLGLRHIVLHASCPQGDTVRLLAASLGATCLDRRPGTPCPPVAFGRHAV</sequence>
<gene>
    <name evidence="1" type="ORF">HLH33_01640</name>
</gene>
<proteinExistence type="predicted"/>
<dbReference type="Proteomes" id="UP000550787">
    <property type="component" value="Unassembled WGS sequence"/>
</dbReference>
<dbReference type="EMBL" id="JABEQG010000002">
    <property type="protein sequence ID" value="MBB2155023.1"/>
    <property type="molecule type" value="Genomic_DNA"/>
</dbReference>
<evidence type="ECO:0000313" key="2">
    <source>
        <dbReference type="Proteomes" id="UP000550787"/>
    </source>
</evidence>
<dbReference type="AlphaFoldDB" id="A0A7W4FC90"/>
<name>A0A7W4FC90_GLUDI</name>
<accession>A0A7W4FC90</accession>
<reference evidence="1 2" key="1">
    <citation type="submission" date="2020-04" db="EMBL/GenBank/DDBJ databases">
        <title>Description of novel Gluconacetobacter.</title>
        <authorList>
            <person name="Sombolestani A."/>
        </authorList>
    </citation>
    <scope>NUCLEOTIDE SEQUENCE [LARGE SCALE GENOMIC DNA]</scope>
    <source>
        <strain evidence="1 2">LMG 7603</strain>
    </source>
</reference>